<dbReference type="InterPro" id="IPR022791">
    <property type="entry name" value="L-PG_synthase/AglD"/>
</dbReference>
<accession>L9WVT1</accession>
<comment type="similarity">
    <text evidence="2">Belongs to the UPF0104 family.</text>
</comment>
<dbReference type="Proteomes" id="UP000011531">
    <property type="component" value="Unassembled WGS sequence"/>
</dbReference>
<dbReference type="RefSeq" id="WP_008425845.1">
    <property type="nucleotide sequence ID" value="NZ_AOIA01000145.1"/>
</dbReference>
<dbReference type="STRING" id="1227498.C492_17468"/>
<evidence type="ECO:0000256" key="2">
    <source>
        <dbReference type="ARBA" id="ARBA00011061"/>
    </source>
</evidence>
<evidence type="ECO:0000256" key="5">
    <source>
        <dbReference type="ARBA" id="ARBA00022989"/>
    </source>
</evidence>
<evidence type="ECO:0000256" key="3">
    <source>
        <dbReference type="ARBA" id="ARBA00022475"/>
    </source>
</evidence>
<evidence type="ECO:0000313" key="9">
    <source>
        <dbReference type="Proteomes" id="UP000011531"/>
    </source>
</evidence>
<dbReference type="Pfam" id="PF03706">
    <property type="entry name" value="LPG_synthase_TM"/>
    <property type="match status" value="1"/>
</dbReference>
<protein>
    <recommendedName>
        <fullName evidence="10">Lysylphosphatidylglycerol synthetase/UPF0104</fullName>
    </recommendedName>
</protein>
<evidence type="ECO:0000256" key="4">
    <source>
        <dbReference type="ARBA" id="ARBA00022692"/>
    </source>
</evidence>
<feature type="transmembrane region" description="Helical" evidence="7">
    <location>
        <begin position="129"/>
        <end position="146"/>
    </location>
</feature>
<keyword evidence="3" id="KW-1003">Cell membrane</keyword>
<feature type="transmembrane region" description="Helical" evidence="7">
    <location>
        <begin position="285"/>
        <end position="309"/>
    </location>
</feature>
<evidence type="ECO:0000256" key="7">
    <source>
        <dbReference type="SAM" id="Phobius"/>
    </source>
</evidence>
<keyword evidence="4 7" id="KW-0812">Transmembrane</keyword>
<name>L9WVT1_9EURY</name>
<evidence type="ECO:0000256" key="1">
    <source>
        <dbReference type="ARBA" id="ARBA00004651"/>
    </source>
</evidence>
<sequence>MRRSLRFLLGALLGAGVFAGYVYSVGAGTVLERATAIAPWAFALVVALVVLEGLADGIGVWASLAPLNGGVSLPRSAQFALAGDFFDILSPAGPVSSEPIMARFLGVATNTGYSDALGVRSVAKYAKSGVQLTLSGLLGLAVLLGGPDATALLSTLGVSIVGLAAFGGIVLASRAHLSRGLVAVLTPIVTRLSSLFRDRPYDRSVVAAAVDRYWDRVVGFRETPGLLSLIALGGVLEQVLTAAALWVALAGVGAEVALLPILVVVPLPQVASVVPIPGSLGAYDLLLGGALVLVTGATATAATAAVLVVRTVTLSFGTLAGGLCVASLRGWRPVGETDA</sequence>
<evidence type="ECO:0008006" key="10">
    <source>
        <dbReference type="Google" id="ProtNLM"/>
    </source>
</evidence>
<dbReference type="PANTHER" id="PTHR39087:SF2">
    <property type="entry name" value="UPF0104 MEMBRANE PROTEIN MJ1595"/>
    <property type="match status" value="1"/>
</dbReference>
<reference evidence="8 9" key="1">
    <citation type="journal article" date="2014" name="PLoS Genet.">
        <title>Phylogenetically driven sequencing of extremely halophilic archaea reveals strategies for static and dynamic osmo-response.</title>
        <authorList>
            <person name="Becker E.A."/>
            <person name="Seitzer P.M."/>
            <person name="Tritt A."/>
            <person name="Larsen D."/>
            <person name="Krusor M."/>
            <person name="Yao A.I."/>
            <person name="Wu D."/>
            <person name="Madern D."/>
            <person name="Eisen J.A."/>
            <person name="Darling A.E."/>
            <person name="Facciotti M.T."/>
        </authorList>
    </citation>
    <scope>NUCLEOTIDE SEQUENCE [LARGE SCALE GENOMIC DNA]</scope>
    <source>
        <strain evidence="8 9">DSM 18795</strain>
    </source>
</reference>
<proteinExistence type="inferred from homology"/>
<evidence type="ECO:0000256" key="6">
    <source>
        <dbReference type="ARBA" id="ARBA00023136"/>
    </source>
</evidence>
<organism evidence="8 9">
    <name type="scientific">Natronococcus jeotgali DSM 18795</name>
    <dbReference type="NCBI Taxonomy" id="1227498"/>
    <lineage>
        <taxon>Archaea</taxon>
        <taxon>Methanobacteriati</taxon>
        <taxon>Methanobacteriota</taxon>
        <taxon>Stenosarchaea group</taxon>
        <taxon>Halobacteria</taxon>
        <taxon>Halobacteriales</taxon>
        <taxon>Natrialbaceae</taxon>
        <taxon>Natronococcus</taxon>
    </lineage>
</organism>
<dbReference type="PANTHER" id="PTHR39087">
    <property type="entry name" value="UPF0104 MEMBRANE PROTEIN MJ1595"/>
    <property type="match status" value="1"/>
</dbReference>
<dbReference type="GO" id="GO:0005886">
    <property type="term" value="C:plasma membrane"/>
    <property type="evidence" value="ECO:0007669"/>
    <property type="project" value="UniProtKB-SubCell"/>
</dbReference>
<feature type="transmembrane region" description="Helical" evidence="7">
    <location>
        <begin position="40"/>
        <end position="65"/>
    </location>
</feature>
<dbReference type="AlphaFoldDB" id="L9WVT1"/>
<evidence type="ECO:0000313" key="8">
    <source>
        <dbReference type="EMBL" id="ELY53604.1"/>
    </source>
</evidence>
<keyword evidence="6 7" id="KW-0472">Membrane</keyword>
<keyword evidence="5 7" id="KW-1133">Transmembrane helix</keyword>
<dbReference type="OrthoDB" id="293208at2157"/>
<feature type="transmembrane region" description="Helical" evidence="7">
    <location>
        <begin position="152"/>
        <end position="172"/>
    </location>
</feature>
<comment type="subcellular location">
    <subcellularLocation>
        <location evidence="1">Cell membrane</location>
        <topology evidence="1">Multi-pass membrane protein</topology>
    </subcellularLocation>
</comment>
<feature type="transmembrane region" description="Helical" evidence="7">
    <location>
        <begin position="239"/>
        <end position="265"/>
    </location>
</feature>
<dbReference type="EMBL" id="AOIA01000145">
    <property type="protein sequence ID" value="ELY53604.1"/>
    <property type="molecule type" value="Genomic_DNA"/>
</dbReference>
<comment type="caution">
    <text evidence="8">The sequence shown here is derived from an EMBL/GenBank/DDBJ whole genome shotgun (WGS) entry which is preliminary data.</text>
</comment>
<keyword evidence="9" id="KW-1185">Reference proteome</keyword>
<gene>
    <name evidence="8" type="ORF">C492_17468</name>
</gene>